<organism evidence="2">
    <name type="scientific">Siphoviridae sp. ctwIa5</name>
    <dbReference type="NCBI Taxonomy" id="2825729"/>
    <lineage>
        <taxon>Viruses</taxon>
        <taxon>Duplodnaviria</taxon>
        <taxon>Heunggongvirae</taxon>
        <taxon>Uroviricota</taxon>
        <taxon>Caudoviricetes</taxon>
    </lineage>
</organism>
<sequence>MADALQGQPPALGLLRGTQHAQGPRHLRPRLAARP</sequence>
<feature type="region of interest" description="Disordered" evidence="1">
    <location>
        <begin position="1"/>
        <end position="35"/>
    </location>
</feature>
<evidence type="ECO:0000313" key="2">
    <source>
        <dbReference type="EMBL" id="DAE06198.1"/>
    </source>
</evidence>
<accession>A0A8S5PGI1</accession>
<name>A0A8S5PGI1_9CAUD</name>
<dbReference type="EMBL" id="BK015430">
    <property type="protein sequence ID" value="DAE06198.1"/>
    <property type="molecule type" value="Genomic_DNA"/>
</dbReference>
<proteinExistence type="predicted"/>
<evidence type="ECO:0000256" key="1">
    <source>
        <dbReference type="SAM" id="MobiDB-lite"/>
    </source>
</evidence>
<protein>
    <submittedName>
        <fullName evidence="2">Uncharacterized protein</fullName>
    </submittedName>
</protein>
<reference evidence="2" key="1">
    <citation type="journal article" date="2021" name="Proc. Natl. Acad. Sci. U.S.A.">
        <title>A Catalog of Tens of Thousands of Viruses from Human Metagenomes Reveals Hidden Associations with Chronic Diseases.</title>
        <authorList>
            <person name="Tisza M.J."/>
            <person name="Buck C.B."/>
        </authorList>
    </citation>
    <scope>NUCLEOTIDE SEQUENCE</scope>
    <source>
        <strain evidence="2">CtwIa5</strain>
    </source>
</reference>
<feature type="compositionally biased region" description="Basic residues" evidence="1">
    <location>
        <begin position="23"/>
        <end position="35"/>
    </location>
</feature>